<dbReference type="InterPro" id="IPR008250">
    <property type="entry name" value="ATPase_P-typ_transduc_dom_A_sf"/>
</dbReference>
<dbReference type="Pfam" id="PF00690">
    <property type="entry name" value="Cation_ATPase_N"/>
    <property type="match status" value="1"/>
</dbReference>
<feature type="transmembrane region" description="Helical" evidence="18">
    <location>
        <begin position="867"/>
        <end position="887"/>
    </location>
</feature>
<dbReference type="Gene3D" id="2.70.150.10">
    <property type="entry name" value="Calcium-transporting ATPase, cytoplasmic transduction domain A"/>
    <property type="match status" value="1"/>
</dbReference>
<dbReference type="PRINTS" id="PR01836">
    <property type="entry name" value="MGATPASE"/>
</dbReference>
<comment type="catalytic activity">
    <reaction evidence="17">
        <text>Mg(2+)(out) + ATP + H2O = Mg(2+)(in) + ADP + phosphate + H(+)</text>
        <dbReference type="Rhea" id="RHEA:10260"/>
        <dbReference type="ChEBI" id="CHEBI:15377"/>
        <dbReference type="ChEBI" id="CHEBI:15378"/>
        <dbReference type="ChEBI" id="CHEBI:18420"/>
        <dbReference type="ChEBI" id="CHEBI:30616"/>
        <dbReference type="ChEBI" id="CHEBI:43474"/>
        <dbReference type="ChEBI" id="CHEBI:456216"/>
        <dbReference type="EC" id="7.2.2.14"/>
    </reaction>
</comment>
<dbReference type="EC" id="7.2.2.14" evidence="4"/>
<dbReference type="GO" id="GO:0005524">
    <property type="term" value="F:ATP binding"/>
    <property type="evidence" value="ECO:0007669"/>
    <property type="project" value="UniProtKB-KW"/>
</dbReference>
<dbReference type="SUPFAM" id="SSF56784">
    <property type="entry name" value="HAD-like"/>
    <property type="match status" value="1"/>
</dbReference>
<keyword evidence="9 18" id="KW-0812">Transmembrane</keyword>
<feature type="transmembrane region" description="Helical" evidence="18">
    <location>
        <begin position="833"/>
        <end position="855"/>
    </location>
</feature>
<dbReference type="GO" id="GO:0005886">
    <property type="term" value="C:plasma membrane"/>
    <property type="evidence" value="ECO:0007669"/>
    <property type="project" value="UniProtKB-SubCell"/>
</dbReference>
<dbReference type="InterPro" id="IPR023214">
    <property type="entry name" value="HAD_sf"/>
</dbReference>
<keyword evidence="11" id="KW-0067">ATP-binding</keyword>
<dbReference type="SFLD" id="SFLDG00002">
    <property type="entry name" value="C1.7:_P-type_atpase_like"/>
    <property type="match status" value="1"/>
</dbReference>
<keyword evidence="8" id="KW-0597">Phosphoprotein</keyword>
<dbReference type="SFLD" id="SFLDS00003">
    <property type="entry name" value="Haloacid_Dehalogenase"/>
    <property type="match status" value="1"/>
</dbReference>
<dbReference type="AlphaFoldDB" id="A0A9D2SEW4"/>
<evidence type="ECO:0000256" key="15">
    <source>
        <dbReference type="ARBA" id="ARBA00023136"/>
    </source>
</evidence>
<evidence type="ECO:0000256" key="12">
    <source>
        <dbReference type="ARBA" id="ARBA00022842"/>
    </source>
</evidence>
<keyword evidence="10" id="KW-0547">Nucleotide-binding</keyword>
<feature type="domain" description="Cation-transporting P-type ATPase N-terminal" evidence="19">
    <location>
        <begin position="27"/>
        <end position="101"/>
    </location>
</feature>
<dbReference type="SMART" id="SM00831">
    <property type="entry name" value="Cation_ATPase_N"/>
    <property type="match status" value="1"/>
</dbReference>
<accession>A0A9D2SEW4</accession>
<feature type="transmembrane region" description="Helical" evidence="18">
    <location>
        <begin position="273"/>
        <end position="291"/>
    </location>
</feature>
<keyword evidence="14 18" id="KW-1133">Transmembrane helix</keyword>
<dbReference type="PROSITE" id="PS00154">
    <property type="entry name" value="ATPASE_E1_E2"/>
    <property type="match status" value="1"/>
</dbReference>
<evidence type="ECO:0000256" key="16">
    <source>
        <dbReference type="ARBA" id="ARBA00029806"/>
    </source>
</evidence>
<comment type="caution">
    <text evidence="20">The sequence shown here is derived from an EMBL/GenBank/DDBJ whole genome shotgun (WGS) entry which is preliminary data.</text>
</comment>
<proteinExistence type="inferred from homology"/>
<dbReference type="InterPro" id="IPR023298">
    <property type="entry name" value="ATPase_P-typ_TM_dom_sf"/>
</dbReference>
<protein>
    <recommendedName>
        <fullName evidence="5">Magnesium-transporting ATPase, P-type 1</fullName>
        <ecNumber evidence="4">7.2.2.14</ecNumber>
    </recommendedName>
    <alternativeName>
        <fullName evidence="16">Mg(2+) transport ATPase, P-type 1</fullName>
    </alternativeName>
</protein>
<evidence type="ECO:0000256" key="5">
    <source>
        <dbReference type="ARBA" id="ARBA00013555"/>
    </source>
</evidence>
<feature type="transmembrane region" description="Helical" evidence="18">
    <location>
        <begin position="111"/>
        <end position="130"/>
    </location>
</feature>
<dbReference type="Gene3D" id="3.40.1110.10">
    <property type="entry name" value="Calcium-transporting ATPase, cytoplasmic domain N"/>
    <property type="match status" value="1"/>
</dbReference>
<evidence type="ECO:0000256" key="18">
    <source>
        <dbReference type="SAM" id="Phobius"/>
    </source>
</evidence>
<dbReference type="NCBIfam" id="TIGR01494">
    <property type="entry name" value="ATPase_P-type"/>
    <property type="match status" value="2"/>
</dbReference>
<dbReference type="NCBIfam" id="TIGR01524">
    <property type="entry name" value="ATPase-IIIB_Mg"/>
    <property type="match status" value="1"/>
</dbReference>
<dbReference type="CDD" id="cd02077">
    <property type="entry name" value="P-type_ATPase_Mg"/>
    <property type="match status" value="1"/>
</dbReference>
<dbReference type="InterPro" id="IPR006068">
    <property type="entry name" value="ATPase_P-typ_cation-transptr_C"/>
</dbReference>
<dbReference type="NCBIfam" id="NF011702">
    <property type="entry name" value="PRK15122.1"/>
    <property type="match status" value="1"/>
</dbReference>
<evidence type="ECO:0000256" key="10">
    <source>
        <dbReference type="ARBA" id="ARBA00022741"/>
    </source>
</evidence>
<dbReference type="SUPFAM" id="SSF81665">
    <property type="entry name" value="Calcium ATPase, transmembrane domain M"/>
    <property type="match status" value="1"/>
</dbReference>
<keyword evidence="7" id="KW-0997">Cell inner membrane</keyword>
<evidence type="ECO:0000256" key="9">
    <source>
        <dbReference type="ARBA" id="ARBA00022692"/>
    </source>
</evidence>
<gene>
    <name evidence="20" type="primary">mgtA</name>
    <name evidence="20" type="ORF">H9710_01190</name>
</gene>
<name>A0A9D2SEW4_9FIRM</name>
<comment type="subcellular location">
    <subcellularLocation>
        <location evidence="2">Cell inner membrane</location>
        <topology evidence="2">Multi-pass membrane protein</topology>
    </subcellularLocation>
</comment>
<dbReference type="SFLD" id="SFLDF00027">
    <property type="entry name" value="p-type_atpase"/>
    <property type="match status" value="1"/>
</dbReference>
<dbReference type="EMBL" id="DWXG01000008">
    <property type="protein sequence ID" value="HJB97171.1"/>
    <property type="molecule type" value="Genomic_DNA"/>
</dbReference>
<reference evidence="20" key="2">
    <citation type="submission" date="2021-04" db="EMBL/GenBank/DDBJ databases">
        <authorList>
            <person name="Gilroy R."/>
        </authorList>
    </citation>
    <scope>NUCLEOTIDE SEQUENCE</scope>
    <source>
        <strain evidence="20">CHK185-1770</strain>
    </source>
</reference>
<comment type="function">
    <text evidence="1">Mediates magnesium influx to the cytosol.</text>
</comment>
<dbReference type="PANTHER" id="PTHR42861">
    <property type="entry name" value="CALCIUM-TRANSPORTING ATPASE"/>
    <property type="match status" value="1"/>
</dbReference>
<dbReference type="InterPro" id="IPR018303">
    <property type="entry name" value="ATPase_P-typ_P_site"/>
</dbReference>
<feature type="transmembrane region" description="Helical" evidence="18">
    <location>
        <begin position="753"/>
        <end position="776"/>
    </location>
</feature>
<dbReference type="InterPro" id="IPR023299">
    <property type="entry name" value="ATPase_P-typ_cyto_dom_N"/>
</dbReference>
<dbReference type="InterPro" id="IPR059000">
    <property type="entry name" value="ATPase_P-type_domA"/>
</dbReference>
<dbReference type="Gene3D" id="3.40.50.1000">
    <property type="entry name" value="HAD superfamily/HAD-like"/>
    <property type="match status" value="1"/>
</dbReference>
<evidence type="ECO:0000256" key="7">
    <source>
        <dbReference type="ARBA" id="ARBA00022519"/>
    </source>
</evidence>
<evidence type="ECO:0000313" key="20">
    <source>
        <dbReference type="EMBL" id="HJB97171.1"/>
    </source>
</evidence>
<dbReference type="Gene3D" id="1.20.1110.10">
    <property type="entry name" value="Calcium-transporting ATPase, transmembrane domain"/>
    <property type="match status" value="1"/>
</dbReference>
<dbReference type="Proteomes" id="UP000826793">
    <property type="component" value="Unassembled WGS sequence"/>
</dbReference>
<dbReference type="InterPro" id="IPR006415">
    <property type="entry name" value="P-type_ATPase_IIIB"/>
</dbReference>
<dbReference type="InterPro" id="IPR004014">
    <property type="entry name" value="ATPase_P-typ_cation-transptr_N"/>
</dbReference>
<comment type="similarity">
    <text evidence="3">Belongs to the cation transport ATPase (P-type) (TC 3.A.3) family. Type IIIB subfamily.</text>
</comment>
<keyword evidence="12" id="KW-0460">Magnesium</keyword>
<sequence length="899" mass="98165">MKKWKKNAALSLAADKMKNEGTNARLLWAATHKAGELFQAYGTTANGLSPEAVELSREEHGENVLTYGKKEPLLRRLAEAFINPFTVVLLALAVISLFTDVLLAQPGEENIATVLIITGMVGISGVLRFVQETRSGNVAAKLSGMLHTTALVERDNVRAELPMEELVAGDIVHLSAGDMVPADVRILQAKDLFLSQSALTGESEPVEKTGAVALGKSSLTELPNLAFLGSSVVSGSAKALVLSVGNRTMLGVLAKKLNQRPPKTTFEKGVNSVSWVLIRFMLAMVPVVLFLNGFTKGDWMQAVLFAISIAVGLTPEMLPMIVTASLAKGALTMSKEKVIIKNLNSIQNLGSMDILCTDKTGTLTQDKVVLEYHLNLTGEEDDRVLRHAFLNSYFQTGLKNLIDLAVLEKQQELGAEELTGRYAKVDEIPFDFERRRMSVVVRDRKGKTQLVTKGAVEEMLSCCAYAQWGDRVLPLEDKVRRLAQEQADRLNQQGMRVIAVAQKTNPAPVGQFSVKDERNMVLLGFLALLDPPKDTSRAAVQALQEHGVAVKILTGDNEKVTQAICRQVGLDAEHILLGSDLDSLTDQELGQCAEKVAVFAKLSPDQKARVVKVLRDKGHSVGYMGDGINDAAALKAADVGISVDTAVDIAKESASVVLLEKDLLVLKKGVLEGRNTYANMMKYIKMTASSNFGNMLSVLAASAFLPFLPMASLHLLLLNLIYDISCTAMSWDNVDEDYLKVPRKWNAKGIGRFMLWIGPISSIFDIATYLLLYFVLCPLATGGLLYSQISDPATQALYVALFQTGWFVESMWTQTLVIHMLRTEKLPFLHSRASAPVTLLSLAGIALVTAIPYTPLAAWLELAPLPLVYFLLLGAVALSYMALVTVVKKLYIRRYGEWM</sequence>
<evidence type="ECO:0000256" key="1">
    <source>
        <dbReference type="ARBA" id="ARBA00003954"/>
    </source>
</evidence>
<evidence type="ECO:0000256" key="4">
    <source>
        <dbReference type="ARBA" id="ARBA00012786"/>
    </source>
</evidence>
<dbReference type="InterPro" id="IPR036412">
    <property type="entry name" value="HAD-like_sf"/>
</dbReference>
<evidence type="ECO:0000256" key="8">
    <source>
        <dbReference type="ARBA" id="ARBA00022553"/>
    </source>
</evidence>
<reference evidence="20" key="1">
    <citation type="journal article" date="2021" name="PeerJ">
        <title>Extensive microbial diversity within the chicken gut microbiome revealed by metagenomics and culture.</title>
        <authorList>
            <person name="Gilroy R."/>
            <person name="Ravi A."/>
            <person name="Getino M."/>
            <person name="Pursley I."/>
            <person name="Horton D.L."/>
            <person name="Alikhan N.F."/>
            <person name="Baker D."/>
            <person name="Gharbi K."/>
            <person name="Hall N."/>
            <person name="Watson M."/>
            <person name="Adriaenssens E.M."/>
            <person name="Foster-Nyarko E."/>
            <person name="Jarju S."/>
            <person name="Secka A."/>
            <person name="Antonio M."/>
            <person name="Oren A."/>
            <person name="Chaudhuri R.R."/>
            <person name="La Ragione R."/>
            <person name="Hildebrand F."/>
            <person name="Pallen M.J."/>
        </authorList>
    </citation>
    <scope>NUCLEOTIDE SEQUENCE</scope>
    <source>
        <strain evidence="20">CHK185-1770</strain>
    </source>
</reference>
<evidence type="ECO:0000256" key="2">
    <source>
        <dbReference type="ARBA" id="ARBA00004429"/>
    </source>
</evidence>
<feature type="transmembrane region" description="Helical" evidence="18">
    <location>
        <begin position="80"/>
        <end position="99"/>
    </location>
</feature>
<organism evidence="20 21">
    <name type="scientific">Candidatus Acutalibacter pullicola</name>
    <dbReference type="NCBI Taxonomy" id="2838417"/>
    <lineage>
        <taxon>Bacteria</taxon>
        <taxon>Bacillati</taxon>
        <taxon>Bacillota</taxon>
        <taxon>Clostridia</taxon>
        <taxon>Eubacteriales</taxon>
        <taxon>Acutalibacteraceae</taxon>
        <taxon>Acutalibacter</taxon>
    </lineage>
</organism>
<evidence type="ECO:0000256" key="17">
    <source>
        <dbReference type="ARBA" id="ARBA00047295"/>
    </source>
</evidence>
<evidence type="ECO:0000313" key="21">
    <source>
        <dbReference type="Proteomes" id="UP000826793"/>
    </source>
</evidence>
<dbReference type="Pfam" id="PF13246">
    <property type="entry name" value="Cation_ATPase"/>
    <property type="match status" value="1"/>
</dbReference>
<dbReference type="InterPro" id="IPR001757">
    <property type="entry name" value="P_typ_ATPase"/>
</dbReference>
<feature type="transmembrane region" description="Helical" evidence="18">
    <location>
        <begin position="303"/>
        <end position="327"/>
    </location>
</feature>
<dbReference type="Pfam" id="PF00689">
    <property type="entry name" value="Cation_ATPase_C"/>
    <property type="match status" value="1"/>
</dbReference>
<evidence type="ECO:0000256" key="3">
    <source>
        <dbReference type="ARBA" id="ARBA00008746"/>
    </source>
</evidence>
<dbReference type="InterPro" id="IPR044492">
    <property type="entry name" value="P_typ_ATPase_HD_dom"/>
</dbReference>
<feature type="transmembrane region" description="Helical" evidence="18">
    <location>
        <begin position="688"/>
        <end position="707"/>
    </location>
</feature>
<keyword evidence="13" id="KW-1278">Translocase</keyword>
<dbReference type="GO" id="GO:0015444">
    <property type="term" value="F:P-type magnesium transporter activity"/>
    <property type="evidence" value="ECO:0007669"/>
    <property type="project" value="UniProtKB-EC"/>
</dbReference>
<dbReference type="SUPFAM" id="SSF81653">
    <property type="entry name" value="Calcium ATPase, transduction domain A"/>
    <property type="match status" value="1"/>
</dbReference>
<dbReference type="GO" id="GO:0016887">
    <property type="term" value="F:ATP hydrolysis activity"/>
    <property type="evidence" value="ECO:0007669"/>
    <property type="project" value="InterPro"/>
</dbReference>
<evidence type="ECO:0000259" key="19">
    <source>
        <dbReference type="SMART" id="SM00831"/>
    </source>
</evidence>
<dbReference type="Pfam" id="PF00122">
    <property type="entry name" value="E1-E2_ATPase"/>
    <property type="match status" value="1"/>
</dbReference>
<keyword evidence="6" id="KW-1003">Cell membrane</keyword>
<evidence type="ECO:0000256" key="13">
    <source>
        <dbReference type="ARBA" id="ARBA00022967"/>
    </source>
</evidence>
<evidence type="ECO:0000256" key="14">
    <source>
        <dbReference type="ARBA" id="ARBA00022989"/>
    </source>
</evidence>
<evidence type="ECO:0000256" key="11">
    <source>
        <dbReference type="ARBA" id="ARBA00022840"/>
    </source>
</evidence>
<evidence type="ECO:0000256" key="6">
    <source>
        <dbReference type="ARBA" id="ARBA00022475"/>
    </source>
</evidence>
<keyword evidence="15 18" id="KW-0472">Membrane</keyword>